<name>A0ABW1ED80_9BACT</name>
<comment type="caution">
    <text evidence="1">The sequence shown here is derived from an EMBL/GenBank/DDBJ whole genome shotgun (WGS) entry which is preliminary data.</text>
</comment>
<accession>A0ABW1ED80</accession>
<dbReference type="EMBL" id="JBHSPH010000002">
    <property type="protein sequence ID" value="MFC5862236.1"/>
    <property type="molecule type" value="Genomic_DNA"/>
</dbReference>
<evidence type="ECO:0000313" key="2">
    <source>
        <dbReference type="Proteomes" id="UP001596091"/>
    </source>
</evidence>
<gene>
    <name evidence="1" type="ORF">ACFPT7_08020</name>
</gene>
<organism evidence="1 2">
    <name type="scientific">Acidicapsa dinghuensis</name>
    <dbReference type="NCBI Taxonomy" id="2218256"/>
    <lineage>
        <taxon>Bacteria</taxon>
        <taxon>Pseudomonadati</taxon>
        <taxon>Acidobacteriota</taxon>
        <taxon>Terriglobia</taxon>
        <taxon>Terriglobales</taxon>
        <taxon>Acidobacteriaceae</taxon>
        <taxon>Acidicapsa</taxon>
    </lineage>
</organism>
<dbReference type="Proteomes" id="UP001596091">
    <property type="component" value="Unassembled WGS sequence"/>
</dbReference>
<evidence type="ECO:0000313" key="1">
    <source>
        <dbReference type="EMBL" id="MFC5862236.1"/>
    </source>
</evidence>
<proteinExistence type="predicted"/>
<keyword evidence="2" id="KW-1185">Reference proteome</keyword>
<protein>
    <submittedName>
        <fullName evidence="1">Uncharacterized protein</fullName>
    </submittedName>
</protein>
<reference evidence="2" key="1">
    <citation type="journal article" date="2019" name="Int. J. Syst. Evol. Microbiol.">
        <title>The Global Catalogue of Microorganisms (GCM) 10K type strain sequencing project: providing services to taxonomists for standard genome sequencing and annotation.</title>
        <authorList>
            <consortium name="The Broad Institute Genomics Platform"/>
            <consortium name="The Broad Institute Genome Sequencing Center for Infectious Disease"/>
            <person name="Wu L."/>
            <person name="Ma J."/>
        </authorList>
    </citation>
    <scope>NUCLEOTIDE SEQUENCE [LARGE SCALE GENOMIC DNA]</scope>
    <source>
        <strain evidence="2">JCM 4087</strain>
    </source>
</reference>
<sequence length="188" mass="21335">MRTHKQLAFYQSILDPLSEPGCPFCRFLKDYQAARLQHHSENRIRSLCSFHTWGLAAVQNALTAAQVFIDLVEAASVKAEGKVECDLCLEISAEEDRRVREFVGCVHRRNVVDWLRQDAVLCIPHGVKLRRQLPLVLSARVETILENSRRQLVEELETLRNTPQADRPGWGALGRAAEFLVAQRGLHA</sequence>